<evidence type="ECO:0000313" key="5">
    <source>
        <dbReference type="EMBL" id="TMI84040.1"/>
    </source>
</evidence>
<comment type="caution">
    <text evidence="5">The sequence shown here is derived from an EMBL/GenBank/DDBJ whole genome shotgun (WGS) entry which is preliminary data.</text>
</comment>
<dbReference type="Pfam" id="PF07584">
    <property type="entry name" value="BatA"/>
    <property type="match status" value="1"/>
</dbReference>
<name>A0A537JKP6_9BACT</name>
<dbReference type="Gene3D" id="3.40.50.410">
    <property type="entry name" value="von Willebrand factor, type A domain"/>
    <property type="match status" value="1"/>
</dbReference>
<feature type="domain" description="Aerotolerance regulator N-terminal" evidence="3">
    <location>
        <begin position="1"/>
        <end position="78"/>
    </location>
</feature>
<dbReference type="PANTHER" id="PTHR37464">
    <property type="entry name" value="BLL2463 PROTEIN"/>
    <property type="match status" value="1"/>
</dbReference>
<evidence type="ECO:0000256" key="2">
    <source>
        <dbReference type="SAM" id="Phobius"/>
    </source>
</evidence>
<feature type="domain" description="VWFA" evidence="4">
    <location>
        <begin position="89"/>
        <end position="177"/>
    </location>
</feature>
<dbReference type="PANTHER" id="PTHR37464:SF1">
    <property type="entry name" value="BLL2463 PROTEIN"/>
    <property type="match status" value="1"/>
</dbReference>
<reference evidence="5 6" key="1">
    <citation type="journal article" date="2019" name="Nat. Microbiol.">
        <title>Mediterranean grassland soil C-N compound turnover is dependent on rainfall and depth, and is mediated by genomically divergent microorganisms.</title>
        <authorList>
            <person name="Diamond S."/>
            <person name="Andeer P.F."/>
            <person name="Li Z."/>
            <person name="Crits-Christoph A."/>
            <person name="Burstein D."/>
            <person name="Anantharaman K."/>
            <person name="Lane K.R."/>
            <person name="Thomas B.C."/>
            <person name="Pan C."/>
            <person name="Northen T.R."/>
            <person name="Banfield J.F."/>
        </authorList>
    </citation>
    <scope>NUCLEOTIDE SEQUENCE [LARGE SCALE GENOMIC DNA]</scope>
    <source>
        <strain evidence="5">NP_6</strain>
    </source>
</reference>
<dbReference type="InterPro" id="IPR024163">
    <property type="entry name" value="Aerotolerance_reg_N"/>
</dbReference>
<dbReference type="InterPro" id="IPR011933">
    <property type="entry name" value="Double_TM_dom"/>
</dbReference>
<feature type="transmembrane region" description="Helical" evidence="2">
    <location>
        <begin position="6"/>
        <end position="24"/>
    </location>
</feature>
<evidence type="ECO:0000259" key="4">
    <source>
        <dbReference type="Pfam" id="PF13519"/>
    </source>
</evidence>
<evidence type="ECO:0000256" key="1">
    <source>
        <dbReference type="SAM" id="MobiDB-lite"/>
    </source>
</evidence>
<accession>A0A537JKP6</accession>
<dbReference type="InterPro" id="IPR002035">
    <property type="entry name" value="VWF_A"/>
</dbReference>
<dbReference type="SUPFAM" id="SSF53300">
    <property type="entry name" value="vWA-like"/>
    <property type="match status" value="1"/>
</dbReference>
<feature type="region of interest" description="Disordered" evidence="1">
    <location>
        <begin position="544"/>
        <end position="566"/>
    </location>
</feature>
<proteinExistence type="predicted"/>
<dbReference type="Proteomes" id="UP000318093">
    <property type="component" value="Unassembled WGS sequence"/>
</dbReference>
<feature type="compositionally biased region" description="Low complexity" evidence="1">
    <location>
        <begin position="544"/>
        <end position="554"/>
    </location>
</feature>
<sequence>MTLGAPDALWGLLAIPFLILLYLLRVRRRDHPVSSVLLWQRSAATLAAYRPSRRIERSLLLLLQILAAAALVTGLARPALISQYAPGDLLLVLDLSMSMRARDISPTRFDRARAEALEAASRLRAGQRAGVVIAGARPELLVPLTSDHNTIAAALRTLQPWDVSGDISGAVALAAEHPLGPGGRILVWTDAARGPLPAFPQAVYRFLGTSDDNVGITMFRAAHGPDGAEALLRVDNFSARPRRIPVVVTRDRTGVYRGTLDLPGGGSRTVVFPVTDSGVFQARLGTHDLLPDDDVASAVLDPAPLPAVLLVSQGNPYLERLLQVLPVARAVETRTADPRTWGAFGVVILDRTDPGPIPPGDYLMIGTVAPNVPAAAVGEVSGPRFATWDRTDPILQYVDLSSVRVARALALAPQGGRVLAGGDVPLLWAYEGGGIRALVLGFALQDSDLPQHVAFPILMANGLAWLGGGALELRAGEALQVPAGGAAGADLVHPDGRHQAVRAEEGMFLLPPLTRAGVYQLRGPGGAREITVLSADRRAGLIRPGTAPAAARPAGQGGRRQGGGPLSSQVPLWPWLLLGAVGVAMGEWILATRRPGGEA</sequence>
<keyword evidence="2" id="KW-0812">Transmembrane</keyword>
<dbReference type="InterPro" id="IPR036465">
    <property type="entry name" value="vWFA_dom_sf"/>
</dbReference>
<feature type="compositionally biased region" description="Gly residues" evidence="1">
    <location>
        <begin position="555"/>
        <end position="565"/>
    </location>
</feature>
<dbReference type="NCBIfam" id="TIGR02226">
    <property type="entry name" value="two_anch"/>
    <property type="match status" value="1"/>
</dbReference>
<evidence type="ECO:0000259" key="3">
    <source>
        <dbReference type="Pfam" id="PF07584"/>
    </source>
</evidence>
<keyword evidence="2" id="KW-0472">Membrane</keyword>
<dbReference type="EMBL" id="VBAN01000081">
    <property type="protein sequence ID" value="TMI84040.1"/>
    <property type="molecule type" value="Genomic_DNA"/>
</dbReference>
<keyword evidence="2" id="KW-1133">Transmembrane helix</keyword>
<dbReference type="AlphaFoldDB" id="A0A537JKP6"/>
<organism evidence="5 6">
    <name type="scientific">Candidatus Segetimicrobium genomatis</name>
    <dbReference type="NCBI Taxonomy" id="2569760"/>
    <lineage>
        <taxon>Bacteria</taxon>
        <taxon>Bacillati</taxon>
        <taxon>Candidatus Sysuimicrobiota</taxon>
        <taxon>Candidatus Sysuimicrobiia</taxon>
        <taxon>Candidatus Sysuimicrobiales</taxon>
        <taxon>Candidatus Segetimicrobiaceae</taxon>
        <taxon>Candidatus Segetimicrobium</taxon>
    </lineage>
</organism>
<dbReference type="Pfam" id="PF13519">
    <property type="entry name" value="VWA_2"/>
    <property type="match status" value="1"/>
</dbReference>
<gene>
    <name evidence="5" type="ORF">E6H03_02720</name>
</gene>
<protein>
    <submittedName>
        <fullName evidence="5">VWA domain-containing protein</fullName>
    </submittedName>
</protein>
<evidence type="ECO:0000313" key="6">
    <source>
        <dbReference type="Proteomes" id="UP000318093"/>
    </source>
</evidence>
<feature type="transmembrane region" description="Helical" evidence="2">
    <location>
        <begin position="59"/>
        <end position="80"/>
    </location>
</feature>